<dbReference type="SMART" id="SM00777">
    <property type="entry name" value="Mad3_BUB1_I"/>
    <property type="match status" value="1"/>
</dbReference>
<dbReference type="GO" id="GO:0005634">
    <property type="term" value="C:nucleus"/>
    <property type="evidence" value="ECO:0007669"/>
    <property type="project" value="TreeGrafter"/>
</dbReference>
<feature type="compositionally biased region" description="Polar residues" evidence="1">
    <location>
        <begin position="733"/>
        <end position="749"/>
    </location>
</feature>
<dbReference type="AlphaFoldDB" id="A0AAN9TLF9"/>
<feature type="compositionally biased region" description="Polar residues" evidence="1">
    <location>
        <begin position="519"/>
        <end position="531"/>
    </location>
</feature>
<keyword evidence="4" id="KW-1185">Reference proteome</keyword>
<feature type="region of interest" description="Disordered" evidence="1">
    <location>
        <begin position="773"/>
        <end position="813"/>
    </location>
</feature>
<feature type="domain" description="BUB1 N-terminal" evidence="2">
    <location>
        <begin position="51"/>
        <end position="212"/>
    </location>
</feature>
<gene>
    <name evidence="3" type="ORF">V9T40_009974</name>
</gene>
<dbReference type="EMBL" id="JBBCAQ010000017">
    <property type="protein sequence ID" value="KAK7597749.1"/>
    <property type="molecule type" value="Genomic_DNA"/>
</dbReference>
<comment type="caution">
    <text evidence="3">The sequence shown here is derived from an EMBL/GenBank/DDBJ whole genome shotgun (WGS) entry which is preliminary data.</text>
</comment>
<feature type="compositionally biased region" description="Low complexity" evidence="1">
    <location>
        <begin position="903"/>
        <end position="921"/>
    </location>
</feature>
<feature type="region of interest" description="Disordered" evidence="1">
    <location>
        <begin position="723"/>
        <end position="754"/>
    </location>
</feature>
<evidence type="ECO:0000313" key="3">
    <source>
        <dbReference type="EMBL" id="KAK7597749.1"/>
    </source>
</evidence>
<dbReference type="Pfam" id="PF08311">
    <property type="entry name" value="Mad3_BUB1_I"/>
    <property type="match status" value="1"/>
</dbReference>
<evidence type="ECO:0000256" key="1">
    <source>
        <dbReference type="SAM" id="MobiDB-lite"/>
    </source>
</evidence>
<sequence length="921" mass="104055">MAADNSEVLDIAKENIQPLRHGRKAAQLKTALQAQADPDVYQQLMKQREKFEYIIRMYEGEDPLDPYYNYILWLEQSFPLAGRENNVPLLLEDTLLKFKDCEKYRQDPRLAQLIVKYINIQPNSLELYQLVYNLGLGTMCSSLYKAWAEELEKSNDFKRADQVFQLGLQCRAQPVQELQDAHVQFQLSIARKLLEENVNPLAVSSGTNEPSRAVLSKLQPSKVKSSRVSKDSAGIFTSSKGLQNIKSSNLGSSKFQVYQEDSHNDQLKSRYKSETEVLPKGSSANRENLMVASKWCGQKVKQRTSKTLSTHSAPTFDIHEDPEAACDNVKTVIRPCALKARKEEFKCPVAIFGPPNPSQLPMYPKQLVYVGGRDVQLEEIRAAYYWKKIEKQEQISAVSESVSRKSEIEHLQDTPFLQKPPVWDSFPDNQSSSEQSLEKAPSNRFSKSVPAHDVYCEDNKLRKSDRYTKLFQSNGSQPMSGCDMLITPARPVAPVDVYLDEYDPHARDHQSESDLGSRKSMSTAQASQMSEFFQEDSSRSLKSATKREPASRTKTDKIERDFRFLKPNLPSHMTKSVDVFVDDDCVSNRGFDGKQIDDFDFMSTGIHVNGPPYRKSEGVINVGNTERENVNFNHSLSTSMTINTKAAMNVIQQMWESPLTRQDTFETLETKDVKPPAQSNKCLFSVYCEDDDLPARKNEPSNSNKISFAVFCDDTFSQPNDKYSTKPCVQAGSFPSKSKQETTKSSNSLKKGCETERKFGTPLPLIVPVKLHDSPVKPENKENRFPDDYLSPEDHGNDHDESHEEEHFNTGRDCEIDDDTCNTRVFAVTLPSSTPCTLREKSRTSRKSVYEESYLSHDDDISICYTKPTPKLNILHNTSECHKRCNKTGSDLSLILENSKEQGSGSSSSSSGNTGSKLYLS</sequence>
<accession>A0AAN9TLF9</accession>
<feature type="region of interest" description="Disordered" evidence="1">
    <location>
        <begin position="506"/>
        <end position="559"/>
    </location>
</feature>
<feature type="region of interest" description="Disordered" evidence="1">
    <location>
        <begin position="418"/>
        <end position="445"/>
    </location>
</feature>
<dbReference type="GO" id="GO:0051754">
    <property type="term" value="P:meiotic sister chromatid cohesion, centromeric"/>
    <property type="evidence" value="ECO:0007669"/>
    <property type="project" value="TreeGrafter"/>
</dbReference>
<feature type="compositionally biased region" description="Basic and acidic residues" evidence="1">
    <location>
        <begin position="545"/>
        <end position="559"/>
    </location>
</feature>
<dbReference type="FunFam" id="1.25.40.430:FF:000003">
    <property type="entry name" value="Checkpoint serine/threonine-protein kinase BUB1"/>
    <property type="match status" value="1"/>
</dbReference>
<dbReference type="GO" id="GO:0007094">
    <property type="term" value="P:mitotic spindle assembly checkpoint signaling"/>
    <property type="evidence" value="ECO:0007669"/>
    <property type="project" value="InterPro"/>
</dbReference>
<name>A0AAN9TLF9_9HEMI</name>
<dbReference type="Gene3D" id="1.25.40.430">
    <property type="match status" value="1"/>
</dbReference>
<dbReference type="Proteomes" id="UP001367676">
    <property type="component" value="Unassembled WGS sequence"/>
</dbReference>
<feature type="compositionally biased region" description="Basic and acidic residues" evidence="1">
    <location>
        <begin position="261"/>
        <end position="277"/>
    </location>
</feature>
<feature type="compositionally biased region" description="Basic and acidic residues" evidence="1">
    <location>
        <begin position="506"/>
        <end position="517"/>
    </location>
</feature>
<dbReference type="GO" id="GO:0004672">
    <property type="term" value="F:protein kinase activity"/>
    <property type="evidence" value="ECO:0007669"/>
    <property type="project" value="TreeGrafter"/>
</dbReference>
<dbReference type="InterPro" id="IPR015661">
    <property type="entry name" value="Bub1/Mad3"/>
</dbReference>
<organism evidence="3 4">
    <name type="scientific">Parthenolecanium corni</name>
    <dbReference type="NCBI Taxonomy" id="536013"/>
    <lineage>
        <taxon>Eukaryota</taxon>
        <taxon>Metazoa</taxon>
        <taxon>Ecdysozoa</taxon>
        <taxon>Arthropoda</taxon>
        <taxon>Hexapoda</taxon>
        <taxon>Insecta</taxon>
        <taxon>Pterygota</taxon>
        <taxon>Neoptera</taxon>
        <taxon>Paraneoptera</taxon>
        <taxon>Hemiptera</taxon>
        <taxon>Sternorrhyncha</taxon>
        <taxon>Coccoidea</taxon>
        <taxon>Coccidae</taxon>
        <taxon>Parthenolecanium</taxon>
    </lineage>
</organism>
<dbReference type="PANTHER" id="PTHR14030">
    <property type="entry name" value="MITOTIC CHECKPOINT SERINE/THREONINE-PROTEIN KINASE BUB1"/>
    <property type="match status" value="1"/>
</dbReference>
<feature type="region of interest" description="Disordered" evidence="1">
    <location>
        <begin position="898"/>
        <end position="921"/>
    </location>
</feature>
<dbReference type="PROSITE" id="PS51489">
    <property type="entry name" value="BUB1_N"/>
    <property type="match status" value="1"/>
</dbReference>
<dbReference type="GO" id="GO:0032991">
    <property type="term" value="C:protein-containing complex"/>
    <property type="evidence" value="ECO:0007669"/>
    <property type="project" value="UniProtKB-ARBA"/>
</dbReference>
<reference evidence="3 4" key="1">
    <citation type="submission" date="2024-03" db="EMBL/GenBank/DDBJ databases">
        <title>Adaptation during the transition from Ophiocordyceps entomopathogen to insect associate is accompanied by gene loss and intensified selection.</title>
        <authorList>
            <person name="Ward C.M."/>
            <person name="Onetto C.A."/>
            <person name="Borneman A.R."/>
        </authorList>
    </citation>
    <scope>NUCLEOTIDE SEQUENCE [LARGE SCALE GENOMIC DNA]</scope>
    <source>
        <strain evidence="3">AWRI1</strain>
        <tissue evidence="3">Single Adult Female</tissue>
    </source>
</reference>
<evidence type="ECO:0000259" key="2">
    <source>
        <dbReference type="PROSITE" id="PS51489"/>
    </source>
</evidence>
<feature type="region of interest" description="Disordered" evidence="1">
    <location>
        <begin position="261"/>
        <end position="283"/>
    </location>
</feature>
<dbReference type="InterPro" id="IPR013212">
    <property type="entry name" value="Mad3/Bub1_I"/>
</dbReference>
<protein>
    <recommendedName>
        <fullName evidence="2">BUB1 N-terminal domain-containing protein</fullName>
    </recommendedName>
</protein>
<dbReference type="PANTHER" id="PTHR14030:SF4">
    <property type="entry name" value="BUB1 KINASE, ISOFORM A-RELATED"/>
    <property type="match status" value="1"/>
</dbReference>
<evidence type="ECO:0000313" key="4">
    <source>
        <dbReference type="Proteomes" id="UP001367676"/>
    </source>
</evidence>
<proteinExistence type="predicted"/>